<evidence type="ECO:0000313" key="6">
    <source>
        <dbReference type="Proteomes" id="UP001343257"/>
    </source>
</evidence>
<dbReference type="InterPro" id="IPR036388">
    <property type="entry name" value="WH-like_DNA-bd_sf"/>
</dbReference>
<dbReference type="PRINTS" id="PR00778">
    <property type="entry name" value="HTHARSR"/>
</dbReference>
<dbReference type="InterPro" id="IPR036390">
    <property type="entry name" value="WH_DNA-bd_sf"/>
</dbReference>
<dbReference type="InterPro" id="IPR011991">
    <property type="entry name" value="ArsR-like_HTH"/>
</dbReference>
<reference evidence="5 6" key="1">
    <citation type="submission" date="2023-03" db="EMBL/GenBank/DDBJ databases">
        <title>Bacillus Genome Sequencing.</title>
        <authorList>
            <person name="Dunlap C."/>
        </authorList>
    </citation>
    <scope>NUCLEOTIDE SEQUENCE [LARGE SCALE GENOMIC DNA]</scope>
    <source>
        <strain evidence="5 6">NRS-52</strain>
    </source>
</reference>
<evidence type="ECO:0000256" key="2">
    <source>
        <dbReference type="ARBA" id="ARBA00023125"/>
    </source>
</evidence>
<evidence type="ECO:0000259" key="4">
    <source>
        <dbReference type="PROSITE" id="PS50987"/>
    </source>
</evidence>
<dbReference type="SUPFAM" id="SSF46785">
    <property type="entry name" value="Winged helix' DNA-binding domain"/>
    <property type="match status" value="1"/>
</dbReference>
<dbReference type="Pfam" id="PF01022">
    <property type="entry name" value="HTH_5"/>
    <property type="match status" value="1"/>
</dbReference>
<keyword evidence="1" id="KW-0805">Transcription regulation</keyword>
<dbReference type="InterPro" id="IPR001845">
    <property type="entry name" value="HTH_ArsR_DNA-bd_dom"/>
</dbReference>
<name>A0ABU6PWX3_9BACL</name>
<sequence length="351" mass="40150">MNLIDLSFKRDAYRVELQSSLLFEHALGIAAATNRRLHGALEQPEDYWIKLRNEVSEPLRWELDYCEQHQTWKMLLQLLHTEVFDTSEQVADYVMKLEEERFIYEMLPFLGSGMEDLRRSTAQKDAKAAAEMKKVCAGHAFFPEMIYTALNTSADELKVHLIKLLQLWKQEVAGAEDAAKEEILRRDLAAKKGWFRSVSPEETVLRAAGVEYKPEAGVSRVLLIPHVIYRPWTIEANMIDTQIFYYPVNDASMTAGGDPYEPPGQLVQLYKALGDEKRLRALKLIAEQERSLKELTEQLGMGKTTVHHHLAILRGAGLVRVKDGSYVCNKGSLDRHDHDLREFLGLDENKP</sequence>
<dbReference type="EMBL" id="JARTLD010000048">
    <property type="protein sequence ID" value="MED5019388.1"/>
    <property type="molecule type" value="Genomic_DNA"/>
</dbReference>
<dbReference type="InterPro" id="IPR051081">
    <property type="entry name" value="HTH_MetalResp_TranReg"/>
</dbReference>
<evidence type="ECO:0000256" key="3">
    <source>
        <dbReference type="ARBA" id="ARBA00023163"/>
    </source>
</evidence>
<accession>A0ABU6PWX3</accession>
<dbReference type="PROSITE" id="PS50987">
    <property type="entry name" value="HTH_ARSR_2"/>
    <property type="match status" value="1"/>
</dbReference>
<keyword evidence="2" id="KW-0238">DNA-binding</keyword>
<organism evidence="5 6">
    <name type="scientific">Paenibacillus chibensis</name>
    <dbReference type="NCBI Taxonomy" id="59846"/>
    <lineage>
        <taxon>Bacteria</taxon>
        <taxon>Bacillati</taxon>
        <taxon>Bacillota</taxon>
        <taxon>Bacilli</taxon>
        <taxon>Bacillales</taxon>
        <taxon>Paenibacillaceae</taxon>
        <taxon>Paenibacillus</taxon>
    </lineage>
</organism>
<dbReference type="PANTHER" id="PTHR33154:SF18">
    <property type="entry name" value="ARSENICAL RESISTANCE OPERON REPRESSOR"/>
    <property type="match status" value="1"/>
</dbReference>
<dbReference type="CDD" id="cd00090">
    <property type="entry name" value="HTH_ARSR"/>
    <property type="match status" value="1"/>
</dbReference>
<protein>
    <submittedName>
        <fullName evidence="5">Metalloregulator ArsR/SmtB family transcription factor</fullName>
    </submittedName>
</protein>
<dbReference type="Gene3D" id="1.10.10.10">
    <property type="entry name" value="Winged helix-like DNA-binding domain superfamily/Winged helix DNA-binding domain"/>
    <property type="match status" value="1"/>
</dbReference>
<dbReference type="RefSeq" id="WP_328280330.1">
    <property type="nucleotide sequence ID" value="NZ_JARTLD010000048.1"/>
</dbReference>
<keyword evidence="3" id="KW-0804">Transcription</keyword>
<proteinExistence type="predicted"/>
<evidence type="ECO:0000256" key="1">
    <source>
        <dbReference type="ARBA" id="ARBA00023015"/>
    </source>
</evidence>
<dbReference type="PANTHER" id="PTHR33154">
    <property type="entry name" value="TRANSCRIPTIONAL REGULATOR, ARSR FAMILY"/>
    <property type="match status" value="1"/>
</dbReference>
<evidence type="ECO:0000313" key="5">
    <source>
        <dbReference type="EMBL" id="MED5019388.1"/>
    </source>
</evidence>
<dbReference type="SMART" id="SM00418">
    <property type="entry name" value="HTH_ARSR"/>
    <property type="match status" value="1"/>
</dbReference>
<comment type="caution">
    <text evidence="5">The sequence shown here is derived from an EMBL/GenBank/DDBJ whole genome shotgun (WGS) entry which is preliminary data.</text>
</comment>
<dbReference type="Proteomes" id="UP001343257">
    <property type="component" value="Unassembled WGS sequence"/>
</dbReference>
<feature type="domain" description="HTH arsR-type" evidence="4">
    <location>
        <begin position="258"/>
        <end position="351"/>
    </location>
</feature>
<keyword evidence="6" id="KW-1185">Reference proteome</keyword>
<gene>
    <name evidence="5" type="ORF">P9847_18970</name>
</gene>